<feature type="compositionally biased region" description="Polar residues" evidence="1">
    <location>
        <begin position="27"/>
        <end position="38"/>
    </location>
</feature>
<keyword evidence="2" id="KW-0472">Membrane</keyword>
<gene>
    <name evidence="3" type="ORF">L211DRAFT_848721</name>
</gene>
<feature type="region of interest" description="Disordered" evidence="1">
    <location>
        <begin position="468"/>
        <end position="500"/>
    </location>
</feature>
<organism evidence="3 4">
    <name type="scientific">Terfezia boudieri ATCC MYA-4762</name>
    <dbReference type="NCBI Taxonomy" id="1051890"/>
    <lineage>
        <taxon>Eukaryota</taxon>
        <taxon>Fungi</taxon>
        <taxon>Dikarya</taxon>
        <taxon>Ascomycota</taxon>
        <taxon>Pezizomycotina</taxon>
        <taxon>Pezizomycetes</taxon>
        <taxon>Pezizales</taxon>
        <taxon>Pezizaceae</taxon>
        <taxon>Terfezia</taxon>
    </lineage>
</organism>
<keyword evidence="2" id="KW-0812">Transmembrane</keyword>
<proteinExistence type="predicted"/>
<dbReference type="AlphaFoldDB" id="A0A3N4LND5"/>
<accession>A0A3N4LND5</accession>
<sequence length="500" mass="55287">MPAFPLTIGIPESPNQLDSADDRFDPSIQTTVLVQQSQDSEEASERGETDAEGSVLKIHSSDARPGFPGRFFHGLLPTATPSVAISSIPSEGVLSGALTETALAEDSEVASKETAANVLIPVLRKNSPRKYRDRFQSRMQLQYQHSGRIQSPVNHITQQETSSNLNPTPANVLNHKLVQLYDRLVNSYGSCPPPPHSGKGWLYHCRAKEYIEASTTFDLLPVKGLGTGIGLREYSFLLFGVFICLAGIILWFYGLIHSIRYIRRNYVSAQHSRQYQGRPLLPQIYGRKFSKSRSRKGISEGWRNEGQKNGEVIWPEEEQEKVSPIINNYPYDMDDEESTIYEKSLSDTEKTYESRYGKSIGRVLLDGLVGSMKGGTWLRRVFGSRNSGERSWREAITTRHSTSGNPSTDGNAPDLIGGYSDTLGQVGLSDSVRSASGVDMNWERGEVTLSFRRDALLRRAIRADRSRMDGGGLSAHARSATSSIRGAETNHNPTGRQCGG</sequence>
<evidence type="ECO:0000313" key="4">
    <source>
        <dbReference type="Proteomes" id="UP000267821"/>
    </source>
</evidence>
<name>A0A3N4LND5_9PEZI</name>
<feature type="compositionally biased region" description="Polar residues" evidence="1">
    <location>
        <begin position="479"/>
        <end position="500"/>
    </location>
</feature>
<reference evidence="3 4" key="1">
    <citation type="journal article" date="2018" name="Nat. Ecol. Evol.">
        <title>Pezizomycetes genomes reveal the molecular basis of ectomycorrhizal truffle lifestyle.</title>
        <authorList>
            <person name="Murat C."/>
            <person name="Payen T."/>
            <person name="Noel B."/>
            <person name="Kuo A."/>
            <person name="Morin E."/>
            <person name="Chen J."/>
            <person name="Kohler A."/>
            <person name="Krizsan K."/>
            <person name="Balestrini R."/>
            <person name="Da Silva C."/>
            <person name="Montanini B."/>
            <person name="Hainaut M."/>
            <person name="Levati E."/>
            <person name="Barry K.W."/>
            <person name="Belfiori B."/>
            <person name="Cichocki N."/>
            <person name="Clum A."/>
            <person name="Dockter R.B."/>
            <person name="Fauchery L."/>
            <person name="Guy J."/>
            <person name="Iotti M."/>
            <person name="Le Tacon F."/>
            <person name="Lindquist E.A."/>
            <person name="Lipzen A."/>
            <person name="Malagnac F."/>
            <person name="Mello A."/>
            <person name="Molinier V."/>
            <person name="Miyauchi S."/>
            <person name="Poulain J."/>
            <person name="Riccioni C."/>
            <person name="Rubini A."/>
            <person name="Sitrit Y."/>
            <person name="Splivallo R."/>
            <person name="Traeger S."/>
            <person name="Wang M."/>
            <person name="Zifcakova L."/>
            <person name="Wipf D."/>
            <person name="Zambonelli A."/>
            <person name="Paolocci F."/>
            <person name="Nowrousian M."/>
            <person name="Ottonello S."/>
            <person name="Baldrian P."/>
            <person name="Spatafora J.W."/>
            <person name="Henrissat B."/>
            <person name="Nagy L.G."/>
            <person name="Aury J.M."/>
            <person name="Wincker P."/>
            <person name="Grigoriev I.V."/>
            <person name="Bonfante P."/>
            <person name="Martin F.M."/>
        </authorList>
    </citation>
    <scope>NUCLEOTIDE SEQUENCE [LARGE SCALE GENOMIC DNA]</scope>
    <source>
        <strain evidence="3 4">ATCC MYA-4762</strain>
    </source>
</reference>
<dbReference type="OrthoDB" id="5354879at2759"/>
<keyword evidence="2" id="KW-1133">Transmembrane helix</keyword>
<dbReference type="Proteomes" id="UP000267821">
    <property type="component" value="Unassembled WGS sequence"/>
</dbReference>
<keyword evidence="4" id="KW-1185">Reference proteome</keyword>
<evidence type="ECO:0000313" key="3">
    <source>
        <dbReference type="EMBL" id="RPB24394.1"/>
    </source>
</evidence>
<protein>
    <submittedName>
        <fullName evidence="3">Uncharacterized protein</fullName>
    </submittedName>
</protein>
<evidence type="ECO:0000256" key="2">
    <source>
        <dbReference type="SAM" id="Phobius"/>
    </source>
</evidence>
<feature type="region of interest" description="Disordered" evidence="1">
    <location>
        <begin position="1"/>
        <end position="60"/>
    </location>
</feature>
<feature type="transmembrane region" description="Helical" evidence="2">
    <location>
        <begin position="234"/>
        <end position="256"/>
    </location>
</feature>
<dbReference type="EMBL" id="ML121541">
    <property type="protein sequence ID" value="RPB24394.1"/>
    <property type="molecule type" value="Genomic_DNA"/>
</dbReference>
<evidence type="ECO:0000256" key="1">
    <source>
        <dbReference type="SAM" id="MobiDB-lite"/>
    </source>
</evidence>
<dbReference type="InParanoid" id="A0A3N4LND5"/>